<proteinExistence type="predicted"/>
<organism evidence="1 2">
    <name type="scientific">Rubroshorea leprosula</name>
    <dbReference type="NCBI Taxonomy" id="152421"/>
    <lineage>
        <taxon>Eukaryota</taxon>
        <taxon>Viridiplantae</taxon>
        <taxon>Streptophyta</taxon>
        <taxon>Embryophyta</taxon>
        <taxon>Tracheophyta</taxon>
        <taxon>Spermatophyta</taxon>
        <taxon>Magnoliopsida</taxon>
        <taxon>eudicotyledons</taxon>
        <taxon>Gunneridae</taxon>
        <taxon>Pentapetalae</taxon>
        <taxon>rosids</taxon>
        <taxon>malvids</taxon>
        <taxon>Malvales</taxon>
        <taxon>Dipterocarpaceae</taxon>
        <taxon>Rubroshorea</taxon>
    </lineage>
</organism>
<protein>
    <submittedName>
        <fullName evidence="1">Uncharacterized protein</fullName>
    </submittedName>
</protein>
<accession>A0AAV5MMX7</accession>
<dbReference type="EMBL" id="BPVZ01000488">
    <property type="protein sequence ID" value="GKV51338.1"/>
    <property type="molecule type" value="Genomic_DNA"/>
</dbReference>
<comment type="caution">
    <text evidence="1">The sequence shown here is derived from an EMBL/GenBank/DDBJ whole genome shotgun (WGS) entry which is preliminary data.</text>
</comment>
<name>A0AAV5MMX7_9ROSI</name>
<evidence type="ECO:0000313" key="1">
    <source>
        <dbReference type="EMBL" id="GKV51338.1"/>
    </source>
</evidence>
<keyword evidence="2" id="KW-1185">Reference proteome</keyword>
<reference evidence="1 2" key="1">
    <citation type="journal article" date="2021" name="Commun. Biol.">
        <title>The genome of Shorea leprosula (Dipterocarpaceae) highlights the ecological relevance of drought in aseasonal tropical rainforests.</title>
        <authorList>
            <person name="Ng K.K.S."/>
            <person name="Kobayashi M.J."/>
            <person name="Fawcett J.A."/>
            <person name="Hatakeyama M."/>
            <person name="Paape T."/>
            <person name="Ng C.H."/>
            <person name="Ang C.C."/>
            <person name="Tnah L.H."/>
            <person name="Lee C.T."/>
            <person name="Nishiyama T."/>
            <person name="Sese J."/>
            <person name="O'Brien M.J."/>
            <person name="Copetti D."/>
            <person name="Mohd Noor M.I."/>
            <person name="Ong R.C."/>
            <person name="Putra M."/>
            <person name="Sireger I.Z."/>
            <person name="Indrioko S."/>
            <person name="Kosugi Y."/>
            <person name="Izuno A."/>
            <person name="Isagi Y."/>
            <person name="Lee S.L."/>
            <person name="Shimizu K.K."/>
        </authorList>
    </citation>
    <scope>NUCLEOTIDE SEQUENCE [LARGE SCALE GENOMIC DNA]</scope>
    <source>
        <strain evidence="1">214</strain>
    </source>
</reference>
<dbReference type="AlphaFoldDB" id="A0AAV5MMX7"/>
<dbReference type="Proteomes" id="UP001054252">
    <property type="component" value="Unassembled WGS sequence"/>
</dbReference>
<gene>
    <name evidence="1" type="ORF">SLEP1_g58006</name>
</gene>
<evidence type="ECO:0000313" key="2">
    <source>
        <dbReference type="Proteomes" id="UP001054252"/>
    </source>
</evidence>
<sequence>MCLNQRYHKAAILNTSFSHKWFGACHMLISKTFPFKNLQW</sequence>